<sequence length="252" mass="27932">MASNRDEFFSRPSLPGHFWAGQCNLLGGLDQEQGGTWLAICRQGKIAAVTNYRDPSQAEGKLSRGHLVRDFVASNQSARSYLASLTPSQYSGYNLLLGDAQQLFYSSNRGPILEPLSAGIYGLSNHLLNTPWPKLRHGKADFERAIHQANFNVERLFDVMLDDEPAADSDLPNTGIGLPAERFLSSRFIAGGDAALQQNPELANHSNQHRLLNYGTRTTTIVLMDNNGGGRWFERNHTLNSINRTKTVAFSW</sequence>
<dbReference type="EMBL" id="BAABLX010000012">
    <property type="protein sequence ID" value="GAA4941154.1"/>
    <property type="molecule type" value="Genomic_DNA"/>
</dbReference>
<keyword evidence="2" id="KW-1185">Reference proteome</keyword>
<dbReference type="AlphaFoldDB" id="A0AAV3U1C7"/>
<dbReference type="InterPro" id="IPR008551">
    <property type="entry name" value="TANGO2"/>
</dbReference>
<comment type="caution">
    <text evidence="1">The sequence shown here is derived from an EMBL/GenBank/DDBJ whole genome shotgun (WGS) entry which is preliminary data.</text>
</comment>
<dbReference type="Pfam" id="PF05742">
    <property type="entry name" value="TANGO2"/>
    <property type="match status" value="1"/>
</dbReference>
<dbReference type="PANTHER" id="PTHR17985:SF8">
    <property type="entry name" value="TRANSPORT AND GOLGI ORGANIZATION PROTEIN 2 HOMOLOG"/>
    <property type="match status" value="1"/>
</dbReference>
<accession>A0AAV3U1C7</accession>
<dbReference type="PANTHER" id="PTHR17985">
    <property type="entry name" value="SER/THR-RICH PROTEIN T10 IN DGCR REGION"/>
    <property type="match status" value="1"/>
</dbReference>
<name>A0AAV3U1C7_9ALTE</name>
<protein>
    <submittedName>
        <fullName evidence="1">NRDE family protein</fullName>
    </submittedName>
</protein>
<evidence type="ECO:0000313" key="2">
    <source>
        <dbReference type="Proteomes" id="UP001409585"/>
    </source>
</evidence>
<dbReference type="Proteomes" id="UP001409585">
    <property type="component" value="Unassembled WGS sequence"/>
</dbReference>
<evidence type="ECO:0000313" key="1">
    <source>
        <dbReference type="EMBL" id="GAA4941154.1"/>
    </source>
</evidence>
<proteinExistence type="predicted"/>
<organism evidence="1 2">
    <name type="scientific">Halioxenophilus aromaticivorans</name>
    <dbReference type="NCBI Taxonomy" id="1306992"/>
    <lineage>
        <taxon>Bacteria</taxon>
        <taxon>Pseudomonadati</taxon>
        <taxon>Pseudomonadota</taxon>
        <taxon>Gammaproteobacteria</taxon>
        <taxon>Alteromonadales</taxon>
        <taxon>Alteromonadaceae</taxon>
        <taxon>Halioxenophilus</taxon>
    </lineage>
</organism>
<reference evidence="2" key="1">
    <citation type="journal article" date="2019" name="Int. J. Syst. Evol. Microbiol.">
        <title>The Global Catalogue of Microorganisms (GCM) 10K type strain sequencing project: providing services to taxonomists for standard genome sequencing and annotation.</title>
        <authorList>
            <consortium name="The Broad Institute Genomics Platform"/>
            <consortium name="The Broad Institute Genome Sequencing Center for Infectious Disease"/>
            <person name="Wu L."/>
            <person name="Ma J."/>
        </authorList>
    </citation>
    <scope>NUCLEOTIDE SEQUENCE [LARGE SCALE GENOMIC DNA]</scope>
    <source>
        <strain evidence="2">JCM 19134</strain>
    </source>
</reference>
<gene>
    <name evidence="1" type="ORF">GCM10025791_19420</name>
</gene>